<dbReference type="SMART" id="SM00356">
    <property type="entry name" value="ZnF_C3H1"/>
    <property type="match status" value="2"/>
</dbReference>
<evidence type="ECO:0000313" key="14">
    <source>
        <dbReference type="Ensembl" id="ENSPNYP00000014830.1"/>
    </source>
</evidence>
<dbReference type="Pfam" id="PF14608">
    <property type="entry name" value="zf-CCCH_2"/>
    <property type="match status" value="1"/>
</dbReference>
<dbReference type="SUPFAM" id="SSF90229">
    <property type="entry name" value="CCCH zinc finger"/>
    <property type="match status" value="2"/>
</dbReference>
<evidence type="ECO:0000256" key="3">
    <source>
        <dbReference type="ARBA" id="ARBA00022723"/>
    </source>
</evidence>
<keyword evidence="6" id="KW-0653">Protein transport</keyword>
<proteinExistence type="predicted"/>
<keyword evidence="6" id="KW-0906">Nuclear pore complex</keyword>
<keyword evidence="5 11" id="KW-0862">Zinc</keyword>
<accession>A0A3B4FW32</accession>
<dbReference type="Pfam" id="PF00642">
    <property type="entry name" value="zf-CCCH"/>
    <property type="match status" value="1"/>
</dbReference>
<dbReference type="InterPro" id="IPR000571">
    <property type="entry name" value="Znf_CCCH"/>
</dbReference>
<dbReference type="AlphaFoldDB" id="A0A3B4FW32"/>
<feature type="zinc finger region" description="C3H1-type" evidence="11">
    <location>
        <begin position="70"/>
        <end position="97"/>
    </location>
</feature>
<evidence type="ECO:0000259" key="13">
    <source>
        <dbReference type="PROSITE" id="PS50103"/>
    </source>
</evidence>
<sequence length="391" mass="44515">MVNSEEERMEEGGLEGVTPAQQLCRFFSQGRHCNFGKKCKFLHVRDDGKAHGKETVSTSYPAASVGHRPSPVRRPCRYFIAGHCTMEDRCRFWHPPQLALLDDQPVPGNQTRAEQRIQPVPHPSVLQEVKLSDMTEDIAKQLRDTEIGQLKKRFPKDQLIIQERSDGKVTYYRATVEATDPDWPFDLKEIDIMVSFPDNYPQEIFTLDIPLDQDLPSVMARHVQQASLEWLQAKHATNQLMGKVELLFRPFLRWLDRSLERLFTEGARQLKKDIDLEKAGLQFIPYQELQVTVSETSEPASDAAAADREEDIEMTQEEGKLVQQENLGGDEGTEKEETSHLVENIKISDPRRGTEVKLLGLMLGENTATVVAPQITVSLQCNSYSIKHEHL</sequence>
<feature type="region of interest" description="Disordered" evidence="12">
    <location>
        <begin position="51"/>
        <end position="70"/>
    </location>
</feature>
<feature type="domain" description="C3H1-type" evidence="13">
    <location>
        <begin position="70"/>
        <end position="97"/>
    </location>
</feature>
<evidence type="ECO:0000256" key="2">
    <source>
        <dbReference type="ARBA" id="ARBA00004567"/>
    </source>
</evidence>
<dbReference type="PROSITE" id="PS50103">
    <property type="entry name" value="ZF_C3H1"/>
    <property type="match status" value="2"/>
</dbReference>
<dbReference type="Ensembl" id="ENSPNYT00000015210.1">
    <property type="protein sequence ID" value="ENSPNYP00000014830.1"/>
    <property type="gene ID" value="ENSPNYG00000011245.1"/>
</dbReference>
<keyword evidence="6" id="KW-0811">Translocation</keyword>
<dbReference type="GO" id="GO:0008270">
    <property type="term" value="F:zinc ion binding"/>
    <property type="evidence" value="ECO:0007669"/>
    <property type="project" value="UniProtKB-KW"/>
</dbReference>
<evidence type="ECO:0000256" key="9">
    <source>
        <dbReference type="ARBA" id="ARBA00039886"/>
    </source>
</evidence>
<evidence type="ECO:0000256" key="6">
    <source>
        <dbReference type="ARBA" id="ARBA00023132"/>
    </source>
</evidence>
<dbReference type="PANTHER" id="PTHR46527:SF1">
    <property type="entry name" value="NUCLEOPORIN NUP42"/>
    <property type="match status" value="1"/>
</dbReference>
<dbReference type="GO" id="GO:0005643">
    <property type="term" value="C:nuclear pore"/>
    <property type="evidence" value="ECO:0007669"/>
    <property type="project" value="UniProtKB-SubCell"/>
</dbReference>
<dbReference type="GO" id="GO:0031965">
    <property type="term" value="C:nuclear membrane"/>
    <property type="evidence" value="ECO:0007669"/>
    <property type="project" value="UniProtKB-SubCell"/>
</dbReference>
<dbReference type="Gene3D" id="3.30.1370.210">
    <property type="match status" value="1"/>
</dbReference>
<keyword evidence="4 11" id="KW-0863">Zinc-finger</keyword>
<evidence type="ECO:0000256" key="8">
    <source>
        <dbReference type="ARBA" id="ARBA00037262"/>
    </source>
</evidence>
<evidence type="ECO:0000256" key="5">
    <source>
        <dbReference type="ARBA" id="ARBA00022833"/>
    </source>
</evidence>
<dbReference type="GeneTree" id="ENSGT00390000001338"/>
<keyword evidence="6" id="KW-0813">Transport</keyword>
<evidence type="ECO:0000256" key="7">
    <source>
        <dbReference type="ARBA" id="ARBA00023242"/>
    </source>
</evidence>
<protein>
    <recommendedName>
        <fullName evidence="9">Nucleoporin NUP42</fullName>
    </recommendedName>
    <alternativeName>
        <fullName evidence="10">Nucleoporin-like protein 2</fullName>
    </alternativeName>
</protein>
<evidence type="ECO:0000256" key="1">
    <source>
        <dbReference type="ARBA" id="ARBA00004335"/>
    </source>
</evidence>
<evidence type="ECO:0000256" key="10">
    <source>
        <dbReference type="ARBA" id="ARBA00042384"/>
    </source>
</evidence>
<dbReference type="STRING" id="303518.ENSPNYP00000014830"/>
<keyword evidence="7" id="KW-0539">Nucleus</keyword>
<dbReference type="InterPro" id="IPR036855">
    <property type="entry name" value="Znf_CCCH_sf"/>
</dbReference>
<keyword evidence="6" id="KW-0509">mRNA transport</keyword>
<evidence type="ECO:0000256" key="11">
    <source>
        <dbReference type="PROSITE-ProRule" id="PRU00723"/>
    </source>
</evidence>
<comment type="function">
    <text evidence="8">Required for the export of mRNAs containing poly(A) tails from the nucleus into the cytoplasm.</text>
</comment>
<reference evidence="14" key="1">
    <citation type="submission" date="2023-09" db="UniProtKB">
        <authorList>
            <consortium name="Ensembl"/>
        </authorList>
    </citation>
    <scope>IDENTIFICATION</scope>
</reference>
<dbReference type="InterPro" id="IPR051767">
    <property type="entry name" value="Nucleoporin_NUP42"/>
</dbReference>
<keyword evidence="3 11" id="KW-0479">Metal-binding</keyword>
<evidence type="ECO:0000256" key="4">
    <source>
        <dbReference type="ARBA" id="ARBA00022771"/>
    </source>
</evidence>
<organism evidence="14">
    <name type="scientific">Pundamilia nyererei</name>
    <dbReference type="NCBI Taxonomy" id="303518"/>
    <lineage>
        <taxon>Eukaryota</taxon>
        <taxon>Metazoa</taxon>
        <taxon>Chordata</taxon>
        <taxon>Craniata</taxon>
        <taxon>Vertebrata</taxon>
        <taxon>Euteleostomi</taxon>
        <taxon>Actinopterygii</taxon>
        <taxon>Neopterygii</taxon>
        <taxon>Teleostei</taxon>
        <taxon>Neoteleostei</taxon>
        <taxon>Acanthomorphata</taxon>
        <taxon>Ovalentaria</taxon>
        <taxon>Cichlomorphae</taxon>
        <taxon>Cichliformes</taxon>
        <taxon>Cichlidae</taxon>
        <taxon>African cichlids</taxon>
        <taxon>Pseudocrenilabrinae</taxon>
        <taxon>Haplochromini</taxon>
        <taxon>Pundamilia</taxon>
    </lineage>
</organism>
<feature type="zinc finger region" description="C3H1-type" evidence="11">
    <location>
        <begin position="18"/>
        <end position="46"/>
    </location>
</feature>
<feature type="domain" description="C3H1-type" evidence="13">
    <location>
        <begin position="18"/>
        <end position="46"/>
    </location>
</feature>
<dbReference type="PANTHER" id="PTHR46527">
    <property type="entry name" value="NUCLEOPORIN-LIKE PROTEIN 2"/>
    <property type="match status" value="1"/>
</dbReference>
<evidence type="ECO:0000256" key="12">
    <source>
        <dbReference type="SAM" id="MobiDB-lite"/>
    </source>
</evidence>
<name>A0A3B4FW32_9CICH</name>
<comment type="subcellular location">
    <subcellularLocation>
        <location evidence="1">Nucleus membrane</location>
        <topology evidence="1">Peripheral membrane protein</topology>
        <orientation evidence="1">Cytoplasmic side</orientation>
    </subcellularLocation>
    <subcellularLocation>
        <location evidence="2">Nucleus</location>
        <location evidence="2">Nuclear pore complex</location>
    </subcellularLocation>
</comment>